<evidence type="ECO:0000313" key="4">
    <source>
        <dbReference type="Proteomes" id="UP000571817"/>
    </source>
</evidence>
<protein>
    <submittedName>
        <fullName evidence="3">Uncharacterized protein</fullName>
    </submittedName>
</protein>
<dbReference type="Proteomes" id="UP000571817">
    <property type="component" value="Unassembled WGS sequence"/>
</dbReference>
<feature type="chain" id="PRO_5032987058" evidence="2">
    <location>
        <begin position="27"/>
        <end position="268"/>
    </location>
</feature>
<gene>
    <name evidence="3" type="ORF">HNR15_002819</name>
</gene>
<evidence type="ECO:0000256" key="2">
    <source>
        <dbReference type="SAM" id="SignalP"/>
    </source>
</evidence>
<organism evidence="3 4">
    <name type="scientific">Allobranchiibius huperziae</name>
    <dbReference type="NCBI Taxonomy" id="1874116"/>
    <lineage>
        <taxon>Bacteria</taxon>
        <taxon>Bacillati</taxon>
        <taxon>Actinomycetota</taxon>
        <taxon>Actinomycetes</taxon>
        <taxon>Micrococcales</taxon>
        <taxon>Dermacoccaceae</taxon>
        <taxon>Allobranchiibius</taxon>
    </lineage>
</organism>
<dbReference type="RefSeq" id="WP_179482831.1">
    <property type="nucleotide sequence ID" value="NZ_JACCFW010000001.1"/>
</dbReference>
<dbReference type="EMBL" id="JACCFW010000001">
    <property type="protein sequence ID" value="NYJ75856.1"/>
    <property type="molecule type" value="Genomic_DNA"/>
</dbReference>
<evidence type="ECO:0000313" key="3">
    <source>
        <dbReference type="EMBL" id="NYJ75856.1"/>
    </source>
</evidence>
<reference evidence="3 4" key="1">
    <citation type="submission" date="2020-07" db="EMBL/GenBank/DDBJ databases">
        <title>Sequencing the genomes of 1000 actinobacteria strains.</title>
        <authorList>
            <person name="Klenk H.-P."/>
        </authorList>
    </citation>
    <scope>NUCLEOTIDE SEQUENCE [LARGE SCALE GENOMIC DNA]</scope>
    <source>
        <strain evidence="3 4">DSM 29531</strain>
    </source>
</reference>
<dbReference type="AlphaFoldDB" id="A0A853DE54"/>
<keyword evidence="2" id="KW-0732">Signal</keyword>
<name>A0A853DE54_9MICO</name>
<feature type="region of interest" description="Disordered" evidence="1">
    <location>
        <begin position="31"/>
        <end position="51"/>
    </location>
</feature>
<proteinExistence type="predicted"/>
<keyword evidence="4" id="KW-1185">Reference proteome</keyword>
<feature type="compositionally biased region" description="Low complexity" evidence="1">
    <location>
        <begin position="134"/>
        <end position="159"/>
    </location>
</feature>
<feature type="region of interest" description="Disordered" evidence="1">
    <location>
        <begin position="134"/>
        <end position="162"/>
    </location>
</feature>
<comment type="caution">
    <text evidence="3">The sequence shown here is derived from an EMBL/GenBank/DDBJ whole genome shotgun (WGS) entry which is preliminary data.</text>
</comment>
<sequence>MIRRIAIATVPAIAALGVSLAAPAGAAGARPSVPSPSVRSHLHSHKASGQSPYGTCRLVVPATARVVRPGTAVPVRVTGGCALHADSSTLAGWYVGASDNPSDYIFFDFSNRATWELYSFTPLGTRTWRGDGALDADAASAPGEGSDPTSGGSSGDDAGYAQNAPRTTVKVGSWAGLSTSRKGNTVTLRTRVIRYSTGRDENIPWAGQVGVIQYRASGATKWTALKNVRSNAAGVASYSYASSAPRDYRVVYGEAQYVWGTTSPTSHR</sequence>
<feature type="signal peptide" evidence="2">
    <location>
        <begin position="1"/>
        <end position="26"/>
    </location>
</feature>
<accession>A0A853DE54</accession>
<evidence type="ECO:0000256" key="1">
    <source>
        <dbReference type="SAM" id="MobiDB-lite"/>
    </source>
</evidence>